<proteinExistence type="predicted"/>
<dbReference type="Proteomes" id="UP000269801">
    <property type="component" value="Unassembled WGS sequence"/>
</dbReference>
<name>A0A3M5BEL1_PSESS</name>
<organism evidence="2 3">
    <name type="scientific">Pseudomonas savastanoi</name>
    <name type="common">Pseudomonas syringae pv. savastanoi</name>
    <dbReference type="NCBI Taxonomy" id="29438"/>
    <lineage>
        <taxon>Bacteria</taxon>
        <taxon>Pseudomonadati</taxon>
        <taxon>Pseudomonadota</taxon>
        <taxon>Gammaproteobacteria</taxon>
        <taxon>Pseudomonadales</taxon>
        <taxon>Pseudomonadaceae</taxon>
        <taxon>Pseudomonas</taxon>
    </lineage>
</organism>
<gene>
    <name evidence="2" type="ORF">ALP70_01653</name>
</gene>
<evidence type="ECO:0000313" key="3">
    <source>
        <dbReference type="Proteomes" id="UP000269801"/>
    </source>
</evidence>
<protein>
    <submittedName>
        <fullName evidence="2">Uncharacterized protein</fullName>
    </submittedName>
</protein>
<evidence type="ECO:0000313" key="2">
    <source>
        <dbReference type="EMBL" id="RMS23836.1"/>
    </source>
</evidence>
<comment type="caution">
    <text evidence="2">The sequence shown here is derived from an EMBL/GenBank/DDBJ whole genome shotgun (WGS) entry which is preliminary data.</text>
</comment>
<dbReference type="AlphaFoldDB" id="A0A3M5BEL1"/>
<accession>A0A3M5BEL1</accession>
<evidence type="ECO:0000256" key="1">
    <source>
        <dbReference type="SAM" id="MobiDB-lite"/>
    </source>
</evidence>
<sequence length="501" mass="55817">MYITQNLNKPEFAIFNKDKYKDGLIDAVEKSVQHITFGKDSLDKYRDSFKDTESREALINDVRKFDNNAAFNGTPIFQIAGFISNNPEPQLVGSISSSPTAEPEYTASNAINGNEKPQALESKLKILDRYYNRSNNYVEVFKTAKEIKIDSENGIKPKITQEEYNIRLKAQQQYLEFINENNIIAGNNKSKQMSTGRGFGTASALFVGEELRQIVKSEGGKEHEIIIGHFNPISNTYSMPAKQENNTVAYEAQALAFKMTGAKKAYFNSVPEPLARGENYIIKMHKALEAAGIPANDIVIPKKYAHLVDQLKGGSISSVAPVEDVVEKTIEAVKANPKSNVLDFATPKPEPKAVKEELKAKAEPEIRKLPNDMFLLENQKRGPNGEKEYSLYALTGKSKLDKASILMAVNQFIADDPKLKDQIKSTFQTAVVSSDRALLKQTEKPCKEILDTINSIKNEVTAAVKSESLSKPEPTPEEKEKTAQIQKEAMEKMKVRGAKNK</sequence>
<dbReference type="EMBL" id="RBSL01000327">
    <property type="protein sequence ID" value="RMS23836.1"/>
    <property type="molecule type" value="Genomic_DNA"/>
</dbReference>
<feature type="region of interest" description="Disordered" evidence="1">
    <location>
        <begin position="464"/>
        <end position="484"/>
    </location>
</feature>
<reference evidence="2 3" key="1">
    <citation type="submission" date="2018-08" db="EMBL/GenBank/DDBJ databases">
        <title>Recombination of ecologically and evolutionarily significant loci maintains genetic cohesion in the Pseudomonas syringae species complex.</title>
        <authorList>
            <person name="Dillon M."/>
            <person name="Thakur S."/>
            <person name="Almeida R.N.D."/>
            <person name="Weir B.S."/>
            <person name="Guttman D.S."/>
        </authorList>
    </citation>
    <scope>NUCLEOTIDE SEQUENCE [LARGE SCALE GENOMIC DNA]</scope>
    <source>
        <strain evidence="2 3">ICMP 13685</strain>
    </source>
</reference>
<feature type="compositionally biased region" description="Basic and acidic residues" evidence="1">
    <location>
        <begin position="468"/>
        <end position="484"/>
    </location>
</feature>